<dbReference type="Proteomes" id="UP001143364">
    <property type="component" value="Unassembled WGS sequence"/>
</dbReference>
<dbReference type="HAMAP" id="MF_00822">
    <property type="entry name" value="UreE"/>
    <property type="match status" value="1"/>
</dbReference>
<dbReference type="EMBL" id="BSFK01000007">
    <property type="protein sequence ID" value="GLK76349.1"/>
    <property type="molecule type" value="Genomic_DNA"/>
</dbReference>
<feature type="domain" description="UreE urease accessory N-terminal" evidence="6">
    <location>
        <begin position="3"/>
        <end position="68"/>
    </location>
</feature>
<dbReference type="RefSeq" id="WP_271204292.1">
    <property type="nucleotide sequence ID" value="NZ_BSFK01000007.1"/>
</dbReference>
<reference evidence="7" key="2">
    <citation type="submission" date="2023-01" db="EMBL/GenBank/DDBJ databases">
        <authorList>
            <person name="Sun Q."/>
            <person name="Evtushenko L."/>
        </authorList>
    </citation>
    <scope>NUCLEOTIDE SEQUENCE</scope>
    <source>
        <strain evidence="7">VKM B-2555</strain>
    </source>
</reference>
<evidence type="ECO:0000256" key="3">
    <source>
        <dbReference type="ARBA" id="ARBA00022596"/>
    </source>
</evidence>
<dbReference type="InterPro" id="IPR007864">
    <property type="entry name" value="UreE_C_dom"/>
</dbReference>
<dbReference type="Gene3D" id="3.30.70.790">
    <property type="entry name" value="UreE, C-terminal domain"/>
    <property type="match status" value="1"/>
</dbReference>
<dbReference type="PIRSF" id="PIRSF036402">
    <property type="entry name" value="Ureas_acces_UreE"/>
    <property type="match status" value="1"/>
</dbReference>
<evidence type="ECO:0000259" key="6">
    <source>
        <dbReference type="SMART" id="SM00988"/>
    </source>
</evidence>
<dbReference type="GO" id="GO:0051082">
    <property type="term" value="F:unfolded protein binding"/>
    <property type="evidence" value="ECO:0007669"/>
    <property type="project" value="UniProtKB-UniRule"/>
</dbReference>
<dbReference type="GO" id="GO:0006457">
    <property type="term" value="P:protein folding"/>
    <property type="evidence" value="ECO:0007669"/>
    <property type="project" value="InterPro"/>
</dbReference>
<keyword evidence="4 5" id="KW-0143">Chaperone</keyword>
<comment type="similarity">
    <text evidence="5">Belongs to the UreE family.</text>
</comment>
<dbReference type="CDD" id="cd00571">
    <property type="entry name" value="UreE"/>
    <property type="match status" value="1"/>
</dbReference>
<evidence type="ECO:0000256" key="2">
    <source>
        <dbReference type="ARBA" id="ARBA00022490"/>
    </source>
</evidence>
<evidence type="ECO:0000313" key="7">
    <source>
        <dbReference type="EMBL" id="GLK76349.1"/>
    </source>
</evidence>
<evidence type="ECO:0000313" key="8">
    <source>
        <dbReference type="Proteomes" id="UP001143364"/>
    </source>
</evidence>
<comment type="subcellular location">
    <subcellularLocation>
        <location evidence="1 5">Cytoplasm</location>
    </subcellularLocation>
</comment>
<evidence type="ECO:0000256" key="1">
    <source>
        <dbReference type="ARBA" id="ARBA00004496"/>
    </source>
</evidence>
<evidence type="ECO:0000256" key="4">
    <source>
        <dbReference type="ARBA" id="ARBA00023186"/>
    </source>
</evidence>
<keyword evidence="2 5" id="KW-0963">Cytoplasm</keyword>
<dbReference type="SUPFAM" id="SSF69737">
    <property type="entry name" value="Urease metallochaperone UreE, C-terminal domain"/>
    <property type="match status" value="1"/>
</dbReference>
<keyword evidence="3 5" id="KW-0533">Nickel</keyword>
<dbReference type="InterPro" id="IPR004029">
    <property type="entry name" value="UreE_N"/>
</dbReference>
<dbReference type="SMART" id="SM00988">
    <property type="entry name" value="UreE_N"/>
    <property type="match status" value="1"/>
</dbReference>
<comment type="caution">
    <text evidence="7">The sequence shown here is derived from an EMBL/GenBank/DDBJ whole genome shotgun (WGS) entry which is preliminary data.</text>
</comment>
<sequence>MIRATAVLRRAAVRPEAAADAVTLDHDGRQRRRMTLTCDGGLELLLDLERPAGLQDGDALRLEDGRTVLVRAAAEPLLEITAETPLRLARLAWHIGNRHTPAEIGEDAIWIEPDHVLAEMARGLGGAVREVTRPFAPERGAYHGHAHA</sequence>
<evidence type="ECO:0000256" key="5">
    <source>
        <dbReference type="HAMAP-Rule" id="MF_00822"/>
    </source>
</evidence>
<comment type="function">
    <text evidence="5">Involved in urease metallocenter assembly. Binds nickel. Probably functions as a nickel donor during metallocenter assembly.</text>
</comment>
<keyword evidence="8" id="KW-1185">Reference proteome</keyword>
<dbReference type="Gene3D" id="2.60.260.20">
    <property type="entry name" value="Urease metallochaperone UreE, N-terminal domain"/>
    <property type="match status" value="1"/>
</dbReference>
<dbReference type="GO" id="GO:0065003">
    <property type="term" value="P:protein-containing complex assembly"/>
    <property type="evidence" value="ECO:0007669"/>
    <property type="project" value="InterPro"/>
</dbReference>
<dbReference type="GO" id="GO:0005737">
    <property type="term" value="C:cytoplasm"/>
    <property type="evidence" value="ECO:0007669"/>
    <property type="project" value="UniProtKB-SubCell"/>
</dbReference>
<accession>A0A9W6JHV4</accession>
<dbReference type="GO" id="GO:0016151">
    <property type="term" value="F:nickel cation binding"/>
    <property type="evidence" value="ECO:0007669"/>
    <property type="project" value="UniProtKB-UniRule"/>
</dbReference>
<dbReference type="InterPro" id="IPR012406">
    <property type="entry name" value="UreE"/>
</dbReference>
<dbReference type="InterPro" id="IPR036118">
    <property type="entry name" value="UreE_N_sf"/>
</dbReference>
<name>A0A9W6JHV4_9HYPH</name>
<reference evidence="7" key="1">
    <citation type="journal article" date="2014" name="Int. J. Syst. Evol. Microbiol.">
        <title>Complete genome sequence of Corynebacterium casei LMG S-19264T (=DSM 44701T), isolated from a smear-ripened cheese.</title>
        <authorList>
            <consortium name="US DOE Joint Genome Institute (JGI-PGF)"/>
            <person name="Walter F."/>
            <person name="Albersmeier A."/>
            <person name="Kalinowski J."/>
            <person name="Ruckert C."/>
        </authorList>
    </citation>
    <scope>NUCLEOTIDE SEQUENCE</scope>
    <source>
        <strain evidence="7">VKM B-2555</strain>
    </source>
</reference>
<dbReference type="GO" id="GO:0019627">
    <property type="term" value="P:urea metabolic process"/>
    <property type="evidence" value="ECO:0007669"/>
    <property type="project" value="InterPro"/>
</dbReference>
<organism evidence="7 8">
    <name type="scientific">Methylopila jiangsuensis</name>
    <dbReference type="NCBI Taxonomy" id="586230"/>
    <lineage>
        <taxon>Bacteria</taxon>
        <taxon>Pseudomonadati</taxon>
        <taxon>Pseudomonadota</taxon>
        <taxon>Alphaproteobacteria</taxon>
        <taxon>Hyphomicrobiales</taxon>
        <taxon>Methylopilaceae</taxon>
        <taxon>Methylopila</taxon>
    </lineage>
</organism>
<dbReference type="AlphaFoldDB" id="A0A9W6JHV4"/>
<protein>
    <recommendedName>
        <fullName evidence="5">Urease accessory protein UreE</fullName>
    </recommendedName>
</protein>
<proteinExistence type="inferred from homology"/>
<gene>
    <name evidence="7" type="primary">ureE_2</name>
    <name evidence="5" type="synonym">ureE</name>
    <name evidence="7" type="ORF">GCM10008171_16030</name>
</gene>
<dbReference type="Pfam" id="PF02814">
    <property type="entry name" value="UreE_N"/>
    <property type="match status" value="1"/>
</dbReference>
<dbReference type="Pfam" id="PF05194">
    <property type="entry name" value="UreE_C"/>
    <property type="match status" value="1"/>
</dbReference>
<dbReference type="SUPFAM" id="SSF69287">
    <property type="entry name" value="Urease metallochaperone UreE, N-terminal domain"/>
    <property type="match status" value="1"/>
</dbReference>